<evidence type="ECO:0000313" key="3">
    <source>
        <dbReference type="Proteomes" id="UP001451571"/>
    </source>
</evidence>
<protein>
    <submittedName>
        <fullName evidence="2">DUF1919 domain-containing protein</fullName>
    </submittedName>
</protein>
<evidence type="ECO:0000259" key="1">
    <source>
        <dbReference type="Pfam" id="PF22674"/>
    </source>
</evidence>
<dbReference type="InterPro" id="IPR015037">
    <property type="entry name" value="DUF1919"/>
</dbReference>
<keyword evidence="3" id="KW-1185">Reference proteome</keyword>
<dbReference type="EMBL" id="CP146256">
    <property type="protein sequence ID" value="XAH74904.1"/>
    <property type="molecule type" value="Genomic_DNA"/>
</dbReference>
<dbReference type="RefSeq" id="WP_342758482.1">
    <property type="nucleotide sequence ID" value="NZ_CP146256.1"/>
</dbReference>
<dbReference type="Pfam" id="PF08942">
    <property type="entry name" value="DUF1919"/>
    <property type="match status" value="1"/>
</dbReference>
<gene>
    <name evidence="2" type="ORF">V6984_03815</name>
</gene>
<organism evidence="2 3">
    <name type="scientific">Kineothrix sedimenti</name>
    <dbReference type="NCBI Taxonomy" id="3123317"/>
    <lineage>
        <taxon>Bacteria</taxon>
        <taxon>Bacillati</taxon>
        <taxon>Bacillota</taxon>
        <taxon>Clostridia</taxon>
        <taxon>Lachnospirales</taxon>
        <taxon>Lachnospiraceae</taxon>
        <taxon>Kineothrix</taxon>
    </lineage>
</organism>
<sequence>MTWKCLRRCAVWRGKAGLRNEKAAGKRIRMKSGDTYNIYIFGAGYEYNRLSSYLPLYSDIFNIMGIVTTKRQGFSCIDGLKNITIEEIDVAAMDYIIIAVIAWKEIKEKLLSIGIEDKKIIRSNVFYNPCFGFKEYIKLKSSNVSIFSNFCLGGTIYRELGLKVLSPTVNMFCLGEEYIQFLREYEVLLKSEMKEYISEQYISGTLGCESFYQRGILDDRIIWYFNHNQSASDAIVKWNERVKRINYSNIAMLMTIQTDEAAYEFDKLPIKKKLGVYHKDLNLESVIYCSDWNDSRVRYQSHGNWPAYANRYMSNSDNLAGAVNWIKFLNGDNDYKRYT</sequence>
<dbReference type="Pfam" id="PF22674">
    <property type="entry name" value="C2185-like_N"/>
    <property type="match status" value="1"/>
</dbReference>
<evidence type="ECO:0000313" key="2">
    <source>
        <dbReference type="EMBL" id="XAH74904.1"/>
    </source>
</evidence>
<accession>A0ABZ3EXC1</accession>
<reference evidence="2 3" key="1">
    <citation type="submission" date="2024-02" db="EMBL/GenBank/DDBJ databases">
        <title>Bacterial strain from lacustrine sediment.</title>
        <authorList>
            <person name="Petit C."/>
            <person name="Fadhlaoui K."/>
        </authorList>
    </citation>
    <scope>NUCLEOTIDE SEQUENCE [LARGE SCALE GENOMIC DNA]</scope>
    <source>
        <strain evidence="2 3">IPX-CK</strain>
    </source>
</reference>
<dbReference type="Gene3D" id="3.40.50.720">
    <property type="entry name" value="NAD(P)-binding Rossmann-like Domain"/>
    <property type="match status" value="1"/>
</dbReference>
<feature type="domain" description="C2185-like N-terminal" evidence="1">
    <location>
        <begin position="36"/>
        <end position="121"/>
    </location>
</feature>
<dbReference type="InterPro" id="IPR037226">
    <property type="entry name" value="CAC2185-like_sf"/>
</dbReference>
<dbReference type="InterPro" id="IPR054601">
    <property type="entry name" value="C2185-like_N"/>
</dbReference>
<dbReference type="Proteomes" id="UP001451571">
    <property type="component" value="Chromosome"/>
</dbReference>
<dbReference type="SUPFAM" id="SSF142795">
    <property type="entry name" value="CAC2185-like"/>
    <property type="match status" value="1"/>
</dbReference>
<name>A0ABZ3EXC1_9FIRM</name>
<proteinExistence type="predicted"/>